<dbReference type="Gene3D" id="1.10.10.60">
    <property type="entry name" value="Homeodomain-like"/>
    <property type="match status" value="2"/>
</dbReference>
<dbReference type="Pfam" id="PF17853">
    <property type="entry name" value="GGDEF_2"/>
    <property type="match status" value="1"/>
</dbReference>
<dbReference type="InterPro" id="IPR020449">
    <property type="entry name" value="Tscrpt_reg_AraC-type_HTH"/>
</dbReference>
<dbReference type="PROSITE" id="PS01124">
    <property type="entry name" value="HTH_ARAC_FAMILY_2"/>
    <property type="match status" value="1"/>
</dbReference>
<organism evidence="6 7">
    <name type="scientific">Paenibacillus baimaensis</name>
    <dbReference type="NCBI Taxonomy" id="2982185"/>
    <lineage>
        <taxon>Bacteria</taxon>
        <taxon>Bacillati</taxon>
        <taxon>Bacillota</taxon>
        <taxon>Bacilli</taxon>
        <taxon>Bacillales</taxon>
        <taxon>Paenibacillaceae</taxon>
        <taxon>Paenibacillus</taxon>
    </lineage>
</organism>
<dbReference type="RefSeq" id="WP_262686129.1">
    <property type="nucleotide sequence ID" value="NZ_JAOQIO010000089.1"/>
</dbReference>
<keyword evidence="4" id="KW-0472">Membrane</keyword>
<proteinExistence type="predicted"/>
<dbReference type="SMART" id="SM00342">
    <property type="entry name" value="HTH_ARAC"/>
    <property type="match status" value="1"/>
</dbReference>
<accession>A0ABT2UKE0</accession>
<dbReference type="SUPFAM" id="SSF46689">
    <property type="entry name" value="Homeodomain-like"/>
    <property type="match status" value="2"/>
</dbReference>
<dbReference type="PRINTS" id="PR00032">
    <property type="entry name" value="HTHARAC"/>
</dbReference>
<name>A0ABT2UKE0_9BACL</name>
<comment type="caution">
    <text evidence="6">The sequence shown here is derived from an EMBL/GenBank/DDBJ whole genome shotgun (WGS) entry which is preliminary data.</text>
</comment>
<keyword evidence="1" id="KW-0805">Transcription regulation</keyword>
<evidence type="ECO:0000313" key="7">
    <source>
        <dbReference type="Proteomes" id="UP001652445"/>
    </source>
</evidence>
<keyword evidence="3" id="KW-0804">Transcription</keyword>
<gene>
    <name evidence="6" type="ORF">OB236_23520</name>
</gene>
<keyword evidence="4" id="KW-0812">Transmembrane</keyword>
<protein>
    <submittedName>
        <fullName evidence="6">Helix-turn-helix domain-containing protein</fullName>
    </submittedName>
</protein>
<dbReference type="EMBL" id="JAOQIO010000089">
    <property type="protein sequence ID" value="MCU6795082.1"/>
    <property type="molecule type" value="Genomic_DNA"/>
</dbReference>
<dbReference type="InterPro" id="IPR018062">
    <property type="entry name" value="HTH_AraC-typ_CS"/>
</dbReference>
<dbReference type="InterPro" id="IPR009057">
    <property type="entry name" value="Homeodomain-like_sf"/>
</dbReference>
<dbReference type="PROSITE" id="PS00041">
    <property type="entry name" value="HTH_ARAC_FAMILY_1"/>
    <property type="match status" value="1"/>
</dbReference>
<evidence type="ECO:0000256" key="1">
    <source>
        <dbReference type="ARBA" id="ARBA00023015"/>
    </source>
</evidence>
<dbReference type="Pfam" id="PF12833">
    <property type="entry name" value="HTH_18"/>
    <property type="match status" value="1"/>
</dbReference>
<keyword evidence="2" id="KW-0238">DNA-binding</keyword>
<evidence type="ECO:0000256" key="2">
    <source>
        <dbReference type="ARBA" id="ARBA00023125"/>
    </source>
</evidence>
<evidence type="ECO:0000313" key="6">
    <source>
        <dbReference type="EMBL" id="MCU6795082.1"/>
    </source>
</evidence>
<feature type="domain" description="HTH araC/xylS-type" evidence="5">
    <location>
        <begin position="663"/>
        <end position="761"/>
    </location>
</feature>
<keyword evidence="7" id="KW-1185">Reference proteome</keyword>
<evidence type="ECO:0000256" key="4">
    <source>
        <dbReference type="SAM" id="Phobius"/>
    </source>
</evidence>
<keyword evidence="4" id="KW-1133">Transmembrane helix</keyword>
<sequence>MITIIRRALHSLQFRSLFIKLLLSLTILLLLIIFLVTSFLQYRFQISIAENEIDKSSFQRLEETKLFMDALLRNINSMTLQLANTTELSNKLEAEDLTILSPAIKKFGNNFRESFISSYSVNSAFIYIKGEGIVQVPITGGQAVRKFDFAQITQEINHMGKDEKWIVQTLPDNHTLIILIRPIPLLGTDINGAIIVSFDPAELFKSPFVQRDQERIWIILPDGQHAFETKNGTIVPSDVFGPARAKALSNITSFQGRLEDFVYGFRVNPSSLSHWKYVYAMPFHTESSKVYNLVVISVLLTTLGLMYYVFRKVRQIQSYIATLTIMVGRNKSNRQEKQQDEFLYLISEFNTIMEQDTILQQRLEQSEMMLRQNFLQQMLIEPTVFTEDRLMKLQELGIEVSGHGIFVMVVRIDDYLGFKDKYKPSDQSLLGYFIGKLAEEQLHGKFNVLFTLFKGRDVVILCNLTSETPISLARSNVLHVVNTICQYIHSYLELTISAGIGDIHSDLGYISESYNQALQALEFRIFKGHKALIPIWHVQSNQPYIMLMYNERKEIETSLSAAIKEADLNKVKWCLDQLKKMIKKLDGCPMTLIRHTFQELVMVMVHYSADSNIPTPEVPQDLHDSLMKLETLDEIIEWMEQTANRIISSASHSPTIRNRTPVEQILEYIQTNHDKEISLNGIAEQLGLDPSYLSRLFKQAVGLNFMEYLLSMRVKHAKMLLVTTDHSVTEISQMVGYHNTASFIRIFKKHEGVPPGQYRTENTNKKLDIQEIY</sequence>
<feature type="transmembrane region" description="Helical" evidence="4">
    <location>
        <begin position="21"/>
        <end position="42"/>
    </location>
</feature>
<dbReference type="Proteomes" id="UP001652445">
    <property type="component" value="Unassembled WGS sequence"/>
</dbReference>
<dbReference type="InterPro" id="IPR041522">
    <property type="entry name" value="CdaR_GGDEF"/>
</dbReference>
<dbReference type="PANTHER" id="PTHR43280:SF28">
    <property type="entry name" value="HTH-TYPE TRANSCRIPTIONAL ACTIVATOR RHAS"/>
    <property type="match status" value="1"/>
</dbReference>
<reference evidence="6 7" key="1">
    <citation type="submission" date="2022-09" db="EMBL/GenBank/DDBJ databases">
        <authorList>
            <person name="Han X.L."/>
            <person name="Wang Q."/>
            <person name="Lu T."/>
        </authorList>
    </citation>
    <scope>NUCLEOTIDE SEQUENCE [LARGE SCALE GENOMIC DNA]</scope>
    <source>
        <strain evidence="6 7">WQ 127069</strain>
    </source>
</reference>
<dbReference type="InterPro" id="IPR018060">
    <property type="entry name" value="HTH_AraC"/>
</dbReference>
<evidence type="ECO:0000259" key="5">
    <source>
        <dbReference type="PROSITE" id="PS01124"/>
    </source>
</evidence>
<dbReference type="PANTHER" id="PTHR43280">
    <property type="entry name" value="ARAC-FAMILY TRANSCRIPTIONAL REGULATOR"/>
    <property type="match status" value="1"/>
</dbReference>
<evidence type="ECO:0000256" key="3">
    <source>
        <dbReference type="ARBA" id="ARBA00023163"/>
    </source>
</evidence>